<evidence type="ECO:0008006" key="6">
    <source>
        <dbReference type="Google" id="ProtNLM"/>
    </source>
</evidence>
<dbReference type="EMBL" id="AZJI01000006">
    <property type="protein sequence ID" value="ETD23009.1"/>
    <property type="molecule type" value="Genomic_DNA"/>
</dbReference>
<dbReference type="Pfam" id="PF18899">
    <property type="entry name" value="DUF5655"/>
    <property type="match status" value="1"/>
</dbReference>
<feature type="domain" description="DUF5655" evidence="3">
    <location>
        <begin position="588"/>
        <end position="692"/>
    </location>
</feature>
<dbReference type="InterPro" id="IPR011089">
    <property type="entry name" value="GmrSD_C"/>
</dbReference>
<dbReference type="InterPro" id="IPR004919">
    <property type="entry name" value="GmrSD_N"/>
</dbReference>
<keyword evidence="5" id="KW-1185">Reference proteome</keyword>
<dbReference type="PANTHER" id="PTHR35149">
    <property type="entry name" value="SLL5132 PROTEIN"/>
    <property type="match status" value="1"/>
</dbReference>
<comment type="caution">
    <text evidence="4">The sequence shown here is derived from an EMBL/GenBank/DDBJ whole genome shotgun (WGS) entry which is preliminary data.</text>
</comment>
<evidence type="ECO:0000259" key="3">
    <source>
        <dbReference type="Pfam" id="PF18899"/>
    </source>
</evidence>
<dbReference type="Pfam" id="PF07510">
    <property type="entry name" value="GmrSD_C"/>
    <property type="match status" value="1"/>
</dbReference>
<dbReference type="InterPro" id="IPR043714">
    <property type="entry name" value="DUF5655"/>
</dbReference>
<gene>
    <name evidence="4" type="ORF">HMPREF2086_01456</name>
</gene>
<evidence type="ECO:0000259" key="1">
    <source>
        <dbReference type="Pfam" id="PF03235"/>
    </source>
</evidence>
<dbReference type="HOGENOM" id="CLU_011736_2_1_7"/>
<accession>V8C6N6</accession>
<dbReference type="Proteomes" id="UP000018731">
    <property type="component" value="Unassembled WGS sequence"/>
</dbReference>
<evidence type="ECO:0000259" key="2">
    <source>
        <dbReference type="Pfam" id="PF07510"/>
    </source>
</evidence>
<evidence type="ECO:0000313" key="4">
    <source>
        <dbReference type="EMBL" id="ETD23009.1"/>
    </source>
</evidence>
<proteinExistence type="predicted"/>
<dbReference type="AlphaFoldDB" id="V8C6N6"/>
<sequence length="697" mass="81835">MEARPTDILGFLGKSQNFQFVVLVYQRMYSWDIEHCEKLWDDILRVGANDNVSMHFIGSIMYIGDKHSQTAINQLSVIDGQQRLTTLTLLLIALSNAICDDEILEKFSKTKIRNRYLINPDEKNEKRYKLILSQTDKDTLISIIDDKPQPQEISIKINQNFEFFKEKIQENKDSLEIICKGINKLSIIDISLDREKDEAQLIFESMNSTGKDLTQTDLMRNYILMDLEPQKQAHLYETYWREMERGFGQEYYGEKFDRFMRDYLTIKNNGKVPNLKKIYDSFKQYHRENDLRVENLLKELQKFAKYYCNMALKQEGDKELLNAFDDLSKLEADVVYPFLLRLYDDYKNSLFSKDDFIQIIKLTESYIFRRAVCGIPTNALNKVFANFGNSINVSKYTESVLARFCILTSNASFPNDELFKENLSSKELYMKFKKTNYLLSKLENFGRKERVDINEYTIEHIMPQNIDNSTAWQKELGQDYEQIHEKYLHSLGNLTLTGYNSEYSNKSFVEKRDMQGGFKESPLRLNDTLRTLQTFGENEIKSRANELANKALQIWQYPKIDKEILQSYKKEKDKRLESYTLDDHKFLAKNGKSRKLFDELRKGILALDEGVREEVLKLWIAYKFDTNFVDIIPQAERLKLSINIYKQDLNDPRDLAEDISSNPKGQWGSGKVVVFLDSIEKLPYCLGLIRQALEEQQ</sequence>
<evidence type="ECO:0000313" key="5">
    <source>
        <dbReference type="Proteomes" id="UP000018731"/>
    </source>
</evidence>
<dbReference type="RefSeq" id="WP_023928191.1">
    <property type="nucleotide sequence ID" value="NZ_KI669455.1"/>
</dbReference>
<organism evidence="4 5">
    <name type="scientific">Helicobacter macacae MIT 99-5501</name>
    <dbReference type="NCBI Taxonomy" id="1357400"/>
    <lineage>
        <taxon>Bacteria</taxon>
        <taxon>Pseudomonadati</taxon>
        <taxon>Campylobacterota</taxon>
        <taxon>Epsilonproteobacteria</taxon>
        <taxon>Campylobacterales</taxon>
        <taxon>Helicobacteraceae</taxon>
        <taxon>Helicobacter</taxon>
    </lineage>
</organism>
<dbReference type="OrthoDB" id="9798761at2"/>
<dbReference type="eggNOG" id="COG3586">
    <property type="taxonomic scope" value="Bacteria"/>
</dbReference>
<feature type="domain" description="GmrSD restriction endonucleases C-terminal" evidence="2">
    <location>
        <begin position="414"/>
        <end position="549"/>
    </location>
</feature>
<feature type="domain" description="GmrSD restriction endonucleases N-terminal" evidence="1">
    <location>
        <begin position="14"/>
        <end position="223"/>
    </location>
</feature>
<name>V8C6N6_9HELI</name>
<reference evidence="4 5" key="1">
    <citation type="journal article" date="2014" name="Genome Announc.">
        <title>Draft genome sequences of six enterohepatic helicobacter species isolated from humans and one from rhesus macaques.</title>
        <authorList>
            <person name="Shen Z."/>
            <person name="Sheh A."/>
            <person name="Young S.K."/>
            <person name="Abouelliel A."/>
            <person name="Ward D.V."/>
            <person name="Earl A.M."/>
            <person name="Fox J.G."/>
        </authorList>
    </citation>
    <scope>NUCLEOTIDE SEQUENCE [LARGE SCALE GENOMIC DNA]</scope>
    <source>
        <strain evidence="4 5">MIT 99-5501</strain>
    </source>
</reference>
<dbReference type="PANTHER" id="PTHR35149:SF2">
    <property type="entry name" value="DUF262 DOMAIN-CONTAINING PROTEIN"/>
    <property type="match status" value="1"/>
</dbReference>
<dbReference type="REBASE" id="780346">
    <property type="entry name" value="Hma5501GmrSDP"/>
</dbReference>
<dbReference type="eggNOG" id="COG1479">
    <property type="taxonomic scope" value="Bacteria"/>
</dbReference>
<dbReference type="Pfam" id="PF03235">
    <property type="entry name" value="GmrSD_N"/>
    <property type="match status" value="1"/>
</dbReference>
<dbReference type="STRING" id="1357400.HMPREF2086_01456"/>
<protein>
    <recommendedName>
        <fullName evidence="6">DUF262 domain-containing protein</fullName>
    </recommendedName>
</protein>
<dbReference type="PATRIC" id="fig|1357400.3.peg.1948"/>